<keyword evidence="2" id="KW-1185">Reference proteome</keyword>
<dbReference type="OrthoDB" id="8188638at2759"/>
<dbReference type="AlphaFoldDB" id="A0A2A3EFS0"/>
<dbReference type="CDD" id="cd09272">
    <property type="entry name" value="RNase_HI_RT_Ty1"/>
    <property type="match status" value="1"/>
</dbReference>
<evidence type="ECO:0000313" key="2">
    <source>
        <dbReference type="Proteomes" id="UP000242457"/>
    </source>
</evidence>
<proteinExistence type="predicted"/>
<name>A0A2A3EFS0_APICC</name>
<sequence>MEAFTIQGKTRDFKQTAGVDYHETFSPVKQQNMVFIDSAIAWGAIQQLTVALSTIKAEYIVASQIVKEIIWMKNLINDLTIFNYNDSLQFHQRNKHIDVRYHFIRNKFNEKDFLLQHIASGESAGRPSENRENI</sequence>
<dbReference type="EMBL" id="KZ288263">
    <property type="protein sequence ID" value="PBC30334.1"/>
    <property type="molecule type" value="Genomic_DNA"/>
</dbReference>
<reference evidence="1 2" key="1">
    <citation type="submission" date="2014-07" db="EMBL/GenBank/DDBJ databases">
        <title>Genomic and transcriptomic analysis on Apis cerana provide comprehensive insights into honey bee biology.</title>
        <authorList>
            <person name="Diao Q."/>
            <person name="Sun L."/>
            <person name="Zheng H."/>
            <person name="Zheng H."/>
            <person name="Xu S."/>
            <person name="Wang S."/>
            <person name="Zeng Z."/>
            <person name="Hu F."/>
            <person name="Su S."/>
            <person name="Wu J."/>
        </authorList>
    </citation>
    <scope>NUCLEOTIDE SEQUENCE [LARGE SCALE GENOMIC DNA]</scope>
    <source>
        <tissue evidence="1">Pupae without intestine</tissue>
    </source>
</reference>
<organism evidence="1 2">
    <name type="scientific">Apis cerana cerana</name>
    <name type="common">Oriental honeybee</name>
    <dbReference type="NCBI Taxonomy" id="94128"/>
    <lineage>
        <taxon>Eukaryota</taxon>
        <taxon>Metazoa</taxon>
        <taxon>Ecdysozoa</taxon>
        <taxon>Arthropoda</taxon>
        <taxon>Hexapoda</taxon>
        <taxon>Insecta</taxon>
        <taxon>Pterygota</taxon>
        <taxon>Neoptera</taxon>
        <taxon>Endopterygota</taxon>
        <taxon>Hymenoptera</taxon>
        <taxon>Apocrita</taxon>
        <taxon>Aculeata</taxon>
        <taxon>Apoidea</taxon>
        <taxon>Anthophila</taxon>
        <taxon>Apidae</taxon>
        <taxon>Apis</taxon>
    </lineage>
</organism>
<dbReference type="Proteomes" id="UP000242457">
    <property type="component" value="Unassembled WGS sequence"/>
</dbReference>
<dbReference type="PANTHER" id="PTHR11439">
    <property type="entry name" value="GAG-POL-RELATED RETROTRANSPOSON"/>
    <property type="match status" value="1"/>
</dbReference>
<evidence type="ECO:0000313" key="1">
    <source>
        <dbReference type="EMBL" id="PBC30334.1"/>
    </source>
</evidence>
<gene>
    <name evidence="1" type="ORF">APICC_06301</name>
</gene>
<dbReference type="PANTHER" id="PTHR11439:SF474">
    <property type="entry name" value="SWIM-TYPE DOMAIN-CONTAINING PROTEIN"/>
    <property type="match status" value="1"/>
</dbReference>
<protein>
    <submittedName>
        <fullName evidence="1">Retrovirus-related Pol polyprotein from transposon TNT</fullName>
    </submittedName>
</protein>
<accession>A0A2A3EFS0</accession>
<dbReference type="STRING" id="94128.A0A2A3EFS0"/>